<accession>A0ABR4P4F3</accession>
<evidence type="ECO:0000256" key="4">
    <source>
        <dbReference type="ARBA" id="ARBA00023002"/>
    </source>
</evidence>
<evidence type="ECO:0000259" key="6">
    <source>
        <dbReference type="Pfam" id="PF01494"/>
    </source>
</evidence>
<keyword evidence="8" id="KW-1185">Reference proteome</keyword>
<comment type="cofactor">
    <cofactor evidence="1">
        <name>FAD</name>
        <dbReference type="ChEBI" id="CHEBI:57692"/>
    </cofactor>
</comment>
<gene>
    <name evidence="7" type="ORF">PVAG01_10975</name>
</gene>
<evidence type="ECO:0000256" key="2">
    <source>
        <dbReference type="ARBA" id="ARBA00022630"/>
    </source>
</evidence>
<keyword evidence="2" id="KW-0285">Flavoprotein</keyword>
<feature type="domain" description="FAD-binding" evidence="6">
    <location>
        <begin position="145"/>
        <end position="373"/>
    </location>
</feature>
<dbReference type="InterPro" id="IPR036188">
    <property type="entry name" value="FAD/NAD-bd_sf"/>
</dbReference>
<dbReference type="Proteomes" id="UP001629113">
    <property type="component" value="Unassembled WGS sequence"/>
</dbReference>
<reference evidence="7 8" key="1">
    <citation type="submission" date="2024-06" db="EMBL/GenBank/DDBJ databases">
        <title>Complete genome of Phlyctema vagabunda strain 19-DSS-EL-015.</title>
        <authorList>
            <person name="Fiorenzani C."/>
        </authorList>
    </citation>
    <scope>NUCLEOTIDE SEQUENCE [LARGE SCALE GENOMIC DNA]</scope>
    <source>
        <strain evidence="7 8">19-DSS-EL-015</strain>
    </source>
</reference>
<evidence type="ECO:0000313" key="8">
    <source>
        <dbReference type="Proteomes" id="UP001629113"/>
    </source>
</evidence>
<protein>
    <recommendedName>
        <fullName evidence="6">FAD-binding domain-containing protein</fullName>
    </recommendedName>
</protein>
<evidence type="ECO:0000256" key="3">
    <source>
        <dbReference type="ARBA" id="ARBA00022827"/>
    </source>
</evidence>
<sequence length="422" mass="46558">MAAGAAATTAAVAKKRSTMKATDDHQSKNQESLRVLIIGAGSAGLLIAHALKKAGIASSVFEADATSTARPRDWSFGVYWAQSPLASVLDDSVVARIQQSQVDDRVPTADDVLPIYNSAAGELICDAPSPYSLRLQRRRWLGLLSEGVDVQYGKRVVDIQTDGEMVTATFSDGTRERGNLLFGTEGAHSPTREFLVGSERARLIPSPVVGSVAITHMPREAALKIRAIHPRHVIGLHPVGYFTWMGVHESAGLENLEDWKFMIMMTWTATDEESTLPSKGPELVVDMRERAKVCGPLFRECYEAIPDDAPMWHSRLSLWPTQEWDDRNGTVTLAGDAAHPMTFHRGQGLNNAILDAADFMEKLNAMRSHTAEELKKAVRDYETGLWPRGNEAVRSSELNTLMVHDWERVLESPLVKHALRKD</sequence>
<feature type="domain" description="FAD-binding" evidence="6">
    <location>
        <begin position="34"/>
        <end position="72"/>
    </location>
</feature>
<dbReference type="Gene3D" id="3.50.50.60">
    <property type="entry name" value="FAD/NAD(P)-binding domain"/>
    <property type="match status" value="1"/>
</dbReference>
<dbReference type="PANTHER" id="PTHR47178:SF3">
    <property type="entry name" value="FAD-BINDING DOMAIN-CONTAINING PROTEIN"/>
    <property type="match status" value="1"/>
</dbReference>
<dbReference type="EMBL" id="JBFCZG010000010">
    <property type="protein sequence ID" value="KAL3417966.1"/>
    <property type="molecule type" value="Genomic_DNA"/>
</dbReference>
<keyword evidence="4" id="KW-0560">Oxidoreductase</keyword>
<proteinExistence type="predicted"/>
<evidence type="ECO:0000256" key="1">
    <source>
        <dbReference type="ARBA" id="ARBA00001974"/>
    </source>
</evidence>
<evidence type="ECO:0000256" key="5">
    <source>
        <dbReference type="ARBA" id="ARBA00023033"/>
    </source>
</evidence>
<name>A0ABR4P4F3_9HELO</name>
<keyword evidence="5" id="KW-0503">Monooxygenase</keyword>
<dbReference type="Pfam" id="PF01494">
    <property type="entry name" value="FAD_binding_3"/>
    <property type="match status" value="2"/>
</dbReference>
<dbReference type="SUPFAM" id="SSF51905">
    <property type="entry name" value="FAD/NAD(P)-binding domain"/>
    <property type="match status" value="1"/>
</dbReference>
<evidence type="ECO:0000313" key="7">
    <source>
        <dbReference type="EMBL" id="KAL3417966.1"/>
    </source>
</evidence>
<comment type="caution">
    <text evidence="7">The sequence shown here is derived from an EMBL/GenBank/DDBJ whole genome shotgun (WGS) entry which is preliminary data.</text>
</comment>
<dbReference type="InterPro" id="IPR002938">
    <property type="entry name" value="FAD-bd"/>
</dbReference>
<dbReference type="PRINTS" id="PR00420">
    <property type="entry name" value="RNGMNOXGNASE"/>
</dbReference>
<organism evidence="7 8">
    <name type="scientific">Phlyctema vagabunda</name>
    <dbReference type="NCBI Taxonomy" id="108571"/>
    <lineage>
        <taxon>Eukaryota</taxon>
        <taxon>Fungi</taxon>
        <taxon>Dikarya</taxon>
        <taxon>Ascomycota</taxon>
        <taxon>Pezizomycotina</taxon>
        <taxon>Leotiomycetes</taxon>
        <taxon>Helotiales</taxon>
        <taxon>Dermateaceae</taxon>
        <taxon>Phlyctema</taxon>
    </lineage>
</organism>
<dbReference type="PANTHER" id="PTHR47178">
    <property type="entry name" value="MONOOXYGENASE, FAD-BINDING"/>
    <property type="match status" value="1"/>
</dbReference>
<keyword evidence="3" id="KW-0274">FAD</keyword>